<dbReference type="AlphaFoldDB" id="A0A5A9ZUW3"/>
<protein>
    <submittedName>
        <fullName evidence="2">FMN-binding negative transcriptional regulator</fullName>
    </submittedName>
</protein>
<evidence type="ECO:0000313" key="3">
    <source>
        <dbReference type="Proteomes" id="UP000324965"/>
    </source>
</evidence>
<sequence length="226" mass="25002">MFVPAPYRQPSAPWMADILRGGPLALMVSNGPREADPYATHLPVVQDPATAHERWPADLAGARLLGHMNRANPHWKALRDGARVLLVFTGPHAYVSPTVYGQTPSAPTWDFTSVHVHGVLHRIEPQEAGEQTLEVVRSTVRALEGDFGDGWDMSDSQDYFRKILPAVGGFRVEVSTAEGMFKLSQEQDPHVRERVRDSFARSDSTRHRDTARLMGRLPAPGCPHSA</sequence>
<dbReference type="EMBL" id="VDFC01000102">
    <property type="protein sequence ID" value="KAA0920535.1"/>
    <property type="molecule type" value="Genomic_DNA"/>
</dbReference>
<dbReference type="PIRSF" id="PIRSF010372">
    <property type="entry name" value="PaiB"/>
    <property type="match status" value="1"/>
</dbReference>
<feature type="compositionally biased region" description="Basic and acidic residues" evidence="1">
    <location>
        <begin position="196"/>
        <end position="211"/>
    </location>
</feature>
<dbReference type="PANTHER" id="PTHR35802">
    <property type="entry name" value="PROTEASE SYNTHASE AND SPORULATION PROTEIN PAI 2"/>
    <property type="match status" value="1"/>
</dbReference>
<gene>
    <name evidence="2" type="ORF">FGF04_37830</name>
</gene>
<name>A0A5A9ZUW3_9ACTN</name>
<evidence type="ECO:0000256" key="1">
    <source>
        <dbReference type="SAM" id="MobiDB-lite"/>
    </source>
</evidence>
<proteinExistence type="predicted"/>
<organism evidence="2 3">
    <name type="scientific">Streptomyces apricus</name>
    <dbReference type="NCBI Taxonomy" id="1828112"/>
    <lineage>
        <taxon>Bacteria</taxon>
        <taxon>Bacillati</taxon>
        <taxon>Actinomycetota</taxon>
        <taxon>Actinomycetes</taxon>
        <taxon>Kitasatosporales</taxon>
        <taxon>Streptomycetaceae</taxon>
        <taxon>Streptomyces</taxon>
    </lineage>
</organism>
<feature type="region of interest" description="Disordered" evidence="1">
    <location>
        <begin position="196"/>
        <end position="226"/>
    </location>
</feature>
<dbReference type="Proteomes" id="UP000324965">
    <property type="component" value="Unassembled WGS sequence"/>
</dbReference>
<dbReference type="InterPro" id="IPR007396">
    <property type="entry name" value="TR_PAI2-type"/>
</dbReference>
<dbReference type="OrthoDB" id="9794948at2"/>
<dbReference type="RefSeq" id="WP_149515922.1">
    <property type="nucleotide sequence ID" value="NZ_VDFC01000102.1"/>
</dbReference>
<reference evidence="2 3" key="1">
    <citation type="submission" date="2019-05" db="EMBL/GenBank/DDBJ databases">
        <authorList>
            <person name="Hariharan J."/>
            <person name="Choudoir M.J."/>
            <person name="Diebold P."/>
            <person name="Panke-Buisse K."/>
            <person name="Buckley D.H."/>
        </authorList>
    </citation>
    <scope>NUCLEOTIDE SEQUENCE [LARGE SCALE GENOMIC DNA]</scope>
    <source>
        <strain evidence="2 3">SUN51</strain>
    </source>
</reference>
<dbReference type="Gene3D" id="2.30.110.10">
    <property type="entry name" value="Electron Transport, Fmn-binding Protein, Chain A"/>
    <property type="match status" value="1"/>
</dbReference>
<evidence type="ECO:0000313" key="2">
    <source>
        <dbReference type="EMBL" id="KAA0920535.1"/>
    </source>
</evidence>
<keyword evidence="3" id="KW-1185">Reference proteome</keyword>
<dbReference type="InterPro" id="IPR012349">
    <property type="entry name" value="Split_barrel_FMN-bd"/>
</dbReference>
<accession>A0A5A9ZUW3</accession>
<dbReference type="SUPFAM" id="SSF50475">
    <property type="entry name" value="FMN-binding split barrel"/>
    <property type="match status" value="1"/>
</dbReference>
<dbReference type="PANTHER" id="PTHR35802:SF1">
    <property type="entry name" value="PROTEASE SYNTHASE AND SPORULATION PROTEIN PAI 2"/>
    <property type="match status" value="1"/>
</dbReference>
<dbReference type="Pfam" id="PF04299">
    <property type="entry name" value="FMN_bind_2"/>
    <property type="match status" value="1"/>
</dbReference>
<comment type="caution">
    <text evidence="2">The sequence shown here is derived from an EMBL/GenBank/DDBJ whole genome shotgun (WGS) entry which is preliminary data.</text>
</comment>